<feature type="chain" id="PRO_5034378596" description="Cell wall galactomannoprotein" evidence="1">
    <location>
        <begin position="23"/>
        <end position="204"/>
    </location>
</feature>
<evidence type="ECO:0008006" key="4">
    <source>
        <dbReference type="Google" id="ProtNLM"/>
    </source>
</evidence>
<organism evidence="2 3">
    <name type="scientific">Mycena sanguinolenta</name>
    <dbReference type="NCBI Taxonomy" id="230812"/>
    <lineage>
        <taxon>Eukaryota</taxon>
        <taxon>Fungi</taxon>
        <taxon>Dikarya</taxon>
        <taxon>Basidiomycota</taxon>
        <taxon>Agaricomycotina</taxon>
        <taxon>Agaricomycetes</taxon>
        <taxon>Agaricomycetidae</taxon>
        <taxon>Agaricales</taxon>
        <taxon>Marasmiineae</taxon>
        <taxon>Mycenaceae</taxon>
        <taxon>Mycena</taxon>
    </lineage>
</organism>
<comment type="caution">
    <text evidence="2">The sequence shown here is derived from an EMBL/GenBank/DDBJ whole genome shotgun (WGS) entry which is preliminary data.</text>
</comment>
<gene>
    <name evidence="2" type="ORF">MSAN_02420700</name>
</gene>
<dbReference type="AlphaFoldDB" id="A0A8H6X304"/>
<evidence type="ECO:0000313" key="3">
    <source>
        <dbReference type="Proteomes" id="UP000623467"/>
    </source>
</evidence>
<reference evidence="2" key="1">
    <citation type="submission" date="2020-05" db="EMBL/GenBank/DDBJ databases">
        <title>Mycena genomes resolve the evolution of fungal bioluminescence.</title>
        <authorList>
            <person name="Tsai I.J."/>
        </authorList>
    </citation>
    <scope>NUCLEOTIDE SEQUENCE</scope>
    <source>
        <strain evidence="2">160909Yilan</strain>
    </source>
</reference>
<protein>
    <recommendedName>
        <fullName evidence="4">Cell wall galactomannoprotein</fullName>
    </recommendedName>
</protein>
<evidence type="ECO:0000313" key="2">
    <source>
        <dbReference type="EMBL" id="KAF7333262.1"/>
    </source>
</evidence>
<dbReference type="OrthoDB" id="3210262at2759"/>
<sequence>MKLSIAATLATLASLAVPTTLAQLAPTQIVAAIYLVSNISQNARDVLSPLSTSADRATVETAKQTLVNNLNTIINELQADTSGLEKTAPIDDGAAIVAALDSFVGVDRAFLRTVVRKHVMFAQFQVTPPIAAALRALEVATDTFLYALSNMVPQKARRAIERRLGTISSDQAALDTALGDTITVYSQQCTPSPLYPVVLPFCGP</sequence>
<accession>A0A8H6X304</accession>
<feature type="signal peptide" evidence="1">
    <location>
        <begin position="1"/>
        <end position="22"/>
    </location>
</feature>
<dbReference type="EMBL" id="JACAZH010000056">
    <property type="protein sequence ID" value="KAF7333262.1"/>
    <property type="molecule type" value="Genomic_DNA"/>
</dbReference>
<proteinExistence type="predicted"/>
<keyword evidence="3" id="KW-1185">Reference proteome</keyword>
<dbReference type="Proteomes" id="UP000623467">
    <property type="component" value="Unassembled WGS sequence"/>
</dbReference>
<name>A0A8H6X304_9AGAR</name>
<keyword evidence="1" id="KW-0732">Signal</keyword>
<evidence type="ECO:0000256" key="1">
    <source>
        <dbReference type="SAM" id="SignalP"/>
    </source>
</evidence>